<dbReference type="GO" id="GO:0071949">
    <property type="term" value="F:FAD binding"/>
    <property type="evidence" value="ECO:0007669"/>
    <property type="project" value="InterPro"/>
</dbReference>
<evidence type="ECO:0000256" key="1">
    <source>
        <dbReference type="ARBA" id="ARBA00001974"/>
    </source>
</evidence>
<comment type="caution">
    <text evidence="7">The sequence shown here is derived from an EMBL/GenBank/DDBJ whole genome shotgun (WGS) entry which is preliminary data.</text>
</comment>
<accession>A0AA39TY95</accession>
<keyword evidence="3" id="KW-0274">FAD</keyword>
<comment type="cofactor">
    <cofactor evidence="1">
        <name>FAD</name>
        <dbReference type="ChEBI" id="CHEBI:57692"/>
    </cofactor>
</comment>
<evidence type="ECO:0000313" key="8">
    <source>
        <dbReference type="Proteomes" id="UP001175000"/>
    </source>
</evidence>
<dbReference type="EMBL" id="JAULSU010000007">
    <property type="protein sequence ID" value="KAK0611663.1"/>
    <property type="molecule type" value="Genomic_DNA"/>
</dbReference>
<protein>
    <recommendedName>
        <fullName evidence="6">FAD-binding domain-containing protein</fullName>
    </recommendedName>
</protein>
<evidence type="ECO:0000256" key="4">
    <source>
        <dbReference type="ARBA" id="ARBA00023002"/>
    </source>
</evidence>
<reference evidence="7" key="1">
    <citation type="submission" date="2023-06" db="EMBL/GenBank/DDBJ databases">
        <title>Genome-scale phylogeny and comparative genomics of the fungal order Sordariales.</title>
        <authorList>
            <consortium name="Lawrence Berkeley National Laboratory"/>
            <person name="Hensen N."/>
            <person name="Bonometti L."/>
            <person name="Westerberg I."/>
            <person name="Brannstrom I.O."/>
            <person name="Guillou S."/>
            <person name="Cros-Aarteil S."/>
            <person name="Calhoun S."/>
            <person name="Haridas S."/>
            <person name="Kuo A."/>
            <person name="Mondo S."/>
            <person name="Pangilinan J."/>
            <person name="Riley R."/>
            <person name="Labutti K."/>
            <person name="Andreopoulos B."/>
            <person name="Lipzen A."/>
            <person name="Chen C."/>
            <person name="Yanf M."/>
            <person name="Daum C."/>
            <person name="Ng V."/>
            <person name="Clum A."/>
            <person name="Steindorff A."/>
            <person name="Ohm R."/>
            <person name="Martin F."/>
            <person name="Silar P."/>
            <person name="Natvig D."/>
            <person name="Lalanne C."/>
            <person name="Gautier V."/>
            <person name="Ament-Velasquez S.L."/>
            <person name="Kruys A."/>
            <person name="Hutchinson M.I."/>
            <person name="Powell A.J."/>
            <person name="Barry K."/>
            <person name="Miller A.N."/>
            <person name="Grigoriev I.V."/>
            <person name="Debuchy R."/>
            <person name="Gladieux P."/>
            <person name="Thoren M.H."/>
            <person name="Johannesson H."/>
        </authorList>
    </citation>
    <scope>NUCLEOTIDE SEQUENCE</scope>
    <source>
        <strain evidence="7">CBS 606.72</strain>
    </source>
</reference>
<keyword evidence="2" id="KW-0285">Flavoprotein</keyword>
<dbReference type="InterPro" id="IPR002938">
    <property type="entry name" value="FAD-bd"/>
</dbReference>
<evidence type="ECO:0000313" key="7">
    <source>
        <dbReference type="EMBL" id="KAK0611663.1"/>
    </source>
</evidence>
<organism evidence="7 8">
    <name type="scientific">Immersiella caudata</name>
    <dbReference type="NCBI Taxonomy" id="314043"/>
    <lineage>
        <taxon>Eukaryota</taxon>
        <taxon>Fungi</taxon>
        <taxon>Dikarya</taxon>
        <taxon>Ascomycota</taxon>
        <taxon>Pezizomycotina</taxon>
        <taxon>Sordariomycetes</taxon>
        <taxon>Sordariomycetidae</taxon>
        <taxon>Sordariales</taxon>
        <taxon>Lasiosphaeriaceae</taxon>
        <taxon>Immersiella</taxon>
    </lineage>
</organism>
<dbReference type="GO" id="GO:0004497">
    <property type="term" value="F:monooxygenase activity"/>
    <property type="evidence" value="ECO:0007669"/>
    <property type="project" value="UniProtKB-KW"/>
</dbReference>
<keyword evidence="8" id="KW-1185">Reference proteome</keyword>
<evidence type="ECO:0000256" key="3">
    <source>
        <dbReference type="ARBA" id="ARBA00022827"/>
    </source>
</evidence>
<dbReference type="SUPFAM" id="SSF51905">
    <property type="entry name" value="FAD/NAD(P)-binding domain"/>
    <property type="match status" value="1"/>
</dbReference>
<keyword evidence="5" id="KW-0503">Monooxygenase</keyword>
<dbReference type="Pfam" id="PF01494">
    <property type="entry name" value="FAD_binding_3"/>
    <property type="match status" value="1"/>
</dbReference>
<keyword evidence="4" id="KW-0560">Oxidoreductase</keyword>
<evidence type="ECO:0000256" key="2">
    <source>
        <dbReference type="ARBA" id="ARBA00022630"/>
    </source>
</evidence>
<dbReference type="PANTHER" id="PTHR47178:SF2">
    <property type="entry name" value="FAD-BINDING DOMAIN-CONTAINING PROTEIN"/>
    <property type="match status" value="1"/>
</dbReference>
<dbReference type="PRINTS" id="PR00420">
    <property type="entry name" value="RNGMNOXGNASE"/>
</dbReference>
<sequence>MGTVVEPKPLHIIVVGAGLAGIAVAHGLRKHNISYELVDRETTPRDRNWGITLSWALPLLESLLPEDLIPSLQFCQPDTSLSITDASAQGVLIRDGATGATKIRVLYPSGVRRMQIQKTKRVLSSGLNLSYGKKLLSLTYPTPSTVRANFADGTSTTGSVVIGCDGGSSQVRKCLLGENLAAQEVLPYAFMNFPFSLPADKAIWLDEQMNPSVDVAPHPKSMYMGLFLLDKPDLERPETWVFYVLVTWPIQDKEDEENAPNRLERLRAKMEGWADPYRSVVEWLSEDISIGADQLRIWHPRKWDNREGRVTLAGDAAHSMTFHRGQGGNLAIKDADEFVKAMVEVKEGRMSLKEAMEGYDRGVVERGEEVEISRLQAAAFHDYENFDNSPVFKMGIKPAGK</sequence>
<proteinExistence type="predicted"/>
<evidence type="ECO:0000259" key="6">
    <source>
        <dbReference type="Pfam" id="PF01494"/>
    </source>
</evidence>
<evidence type="ECO:0000256" key="5">
    <source>
        <dbReference type="ARBA" id="ARBA00023033"/>
    </source>
</evidence>
<dbReference type="Gene3D" id="3.50.50.60">
    <property type="entry name" value="FAD/NAD(P)-binding domain"/>
    <property type="match status" value="1"/>
</dbReference>
<gene>
    <name evidence="7" type="ORF">B0T14DRAFT_548771</name>
</gene>
<feature type="domain" description="FAD-binding" evidence="6">
    <location>
        <begin position="159"/>
        <end position="350"/>
    </location>
</feature>
<dbReference type="Proteomes" id="UP001175000">
    <property type="component" value="Unassembled WGS sequence"/>
</dbReference>
<dbReference type="AlphaFoldDB" id="A0AA39TY95"/>
<name>A0AA39TY95_9PEZI</name>
<dbReference type="PANTHER" id="PTHR47178">
    <property type="entry name" value="MONOOXYGENASE, FAD-BINDING"/>
    <property type="match status" value="1"/>
</dbReference>
<dbReference type="InterPro" id="IPR036188">
    <property type="entry name" value="FAD/NAD-bd_sf"/>
</dbReference>